<dbReference type="Ensembl" id="ENSCSET00000018332.1">
    <property type="protein sequence ID" value="ENSCSEP00000018108.1"/>
    <property type="gene ID" value="ENSCSEG00000011620.1"/>
</dbReference>
<name>A0A3P8VSC5_CYNSE</name>
<keyword evidence="2" id="KW-1185">Reference proteome</keyword>
<reference evidence="1 2" key="1">
    <citation type="journal article" date="2014" name="Nat. Genet.">
        <title>Whole-genome sequence of a flatfish provides insights into ZW sex chromosome evolution and adaptation to a benthic lifestyle.</title>
        <authorList>
            <person name="Chen S."/>
            <person name="Zhang G."/>
            <person name="Shao C."/>
            <person name="Huang Q."/>
            <person name="Liu G."/>
            <person name="Zhang P."/>
            <person name="Song W."/>
            <person name="An N."/>
            <person name="Chalopin D."/>
            <person name="Volff J.N."/>
            <person name="Hong Y."/>
            <person name="Li Q."/>
            <person name="Sha Z."/>
            <person name="Zhou H."/>
            <person name="Xie M."/>
            <person name="Yu Q."/>
            <person name="Liu Y."/>
            <person name="Xiang H."/>
            <person name="Wang N."/>
            <person name="Wu K."/>
            <person name="Yang C."/>
            <person name="Zhou Q."/>
            <person name="Liao X."/>
            <person name="Yang L."/>
            <person name="Hu Q."/>
            <person name="Zhang J."/>
            <person name="Meng L."/>
            <person name="Jin L."/>
            <person name="Tian Y."/>
            <person name="Lian J."/>
            <person name="Yang J."/>
            <person name="Miao G."/>
            <person name="Liu S."/>
            <person name="Liang Z."/>
            <person name="Yan F."/>
            <person name="Li Y."/>
            <person name="Sun B."/>
            <person name="Zhang H."/>
            <person name="Zhang J."/>
            <person name="Zhu Y."/>
            <person name="Du M."/>
            <person name="Zhao Y."/>
            <person name="Schartl M."/>
            <person name="Tang Q."/>
            <person name="Wang J."/>
        </authorList>
    </citation>
    <scope>NUCLEOTIDE SEQUENCE</scope>
</reference>
<reference evidence="1" key="3">
    <citation type="submission" date="2025-09" db="UniProtKB">
        <authorList>
            <consortium name="Ensembl"/>
        </authorList>
    </citation>
    <scope>IDENTIFICATION</scope>
</reference>
<protein>
    <submittedName>
        <fullName evidence="1">Uncharacterized protein</fullName>
    </submittedName>
</protein>
<accession>A0A3P8VSC5</accession>
<sequence length="138" mass="15584">MWTCRHLKGRSPAEYRYVLLTWSQSQFIGAFEQEQHLKTRGFCELSDGPGLCVARLKALLQTTQTKQRSFPLAVSYTLSHVISCPLLPPATSPELLMTWVRSWEPVACMVNTTSVIQLTAEGIKAETSFCFFPQQTNL</sequence>
<dbReference type="InParanoid" id="A0A3P8VSC5"/>
<evidence type="ECO:0000313" key="2">
    <source>
        <dbReference type="Proteomes" id="UP000265120"/>
    </source>
</evidence>
<dbReference type="Proteomes" id="UP000265120">
    <property type="component" value="Chromosome 13"/>
</dbReference>
<reference evidence="1" key="2">
    <citation type="submission" date="2025-08" db="UniProtKB">
        <authorList>
            <consortium name="Ensembl"/>
        </authorList>
    </citation>
    <scope>IDENTIFICATION</scope>
</reference>
<evidence type="ECO:0000313" key="1">
    <source>
        <dbReference type="Ensembl" id="ENSCSEP00000018108.1"/>
    </source>
</evidence>
<proteinExistence type="predicted"/>
<organism evidence="1 2">
    <name type="scientific">Cynoglossus semilaevis</name>
    <name type="common">Tongue sole</name>
    <dbReference type="NCBI Taxonomy" id="244447"/>
    <lineage>
        <taxon>Eukaryota</taxon>
        <taxon>Metazoa</taxon>
        <taxon>Chordata</taxon>
        <taxon>Craniata</taxon>
        <taxon>Vertebrata</taxon>
        <taxon>Euteleostomi</taxon>
        <taxon>Actinopterygii</taxon>
        <taxon>Neopterygii</taxon>
        <taxon>Teleostei</taxon>
        <taxon>Neoteleostei</taxon>
        <taxon>Acanthomorphata</taxon>
        <taxon>Carangaria</taxon>
        <taxon>Pleuronectiformes</taxon>
        <taxon>Pleuronectoidei</taxon>
        <taxon>Cynoglossidae</taxon>
        <taxon>Cynoglossinae</taxon>
        <taxon>Cynoglossus</taxon>
    </lineage>
</organism>
<dbReference type="AlphaFoldDB" id="A0A3P8VSC5"/>